<dbReference type="AlphaFoldDB" id="A0A453H8I1"/>
<name>A0A453H8I1_AEGTS</name>
<keyword evidence="2" id="KW-1185">Reference proteome</keyword>
<reference evidence="1" key="3">
    <citation type="journal article" date="2017" name="Nature">
        <title>Genome sequence of the progenitor of the wheat D genome Aegilops tauschii.</title>
        <authorList>
            <person name="Luo M.C."/>
            <person name="Gu Y.Q."/>
            <person name="Puiu D."/>
            <person name="Wang H."/>
            <person name="Twardziok S.O."/>
            <person name="Deal K.R."/>
            <person name="Huo N."/>
            <person name="Zhu T."/>
            <person name="Wang L."/>
            <person name="Wang Y."/>
            <person name="McGuire P.E."/>
            <person name="Liu S."/>
            <person name="Long H."/>
            <person name="Ramasamy R.K."/>
            <person name="Rodriguez J.C."/>
            <person name="Van S.L."/>
            <person name="Yuan L."/>
            <person name="Wang Z."/>
            <person name="Xia Z."/>
            <person name="Xiao L."/>
            <person name="Anderson O.D."/>
            <person name="Ouyang S."/>
            <person name="Liang Y."/>
            <person name="Zimin A.V."/>
            <person name="Pertea G."/>
            <person name="Qi P."/>
            <person name="Bennetzen J.L."/>
            <person name="Dai X."/>
            <person name="Dawson M.W."/>
            <person name="Muller H.G."/>
            <person name="Kugler K."/>
            <person name="Rivarola-Duarte L."/>
            <person name="Spannagl M."/>
            <person name="Mayer K.F.X."/>
            <person name="Lu F.H."/>
            <person name="Bevan M.W."/>
            <person name="Leroy P."/>
            <person name="Li P."/>
            <person name="You F.M."/>
            <person name="Sun Q."/>
            <person name="Liu Z."/>
            <person name="Lyons E."/>
            <person name="Wicker T."/>
            <person name="Salzberg S.L."/>
            <person name="Devos K.M."/>
            <person name="Dvorak J."/>
        </authorList>
    </citation>
    <scope>NUCLEOTIDE SEQUENCE [LARGE SCALE GENOMIC DNA]</scope>
    <source>
        <strain evidence="1">cv. AL8/78</strain>
    </source>
</reference>
<dbReference type="EnsemblPlants" id="AET4Gv20109000.41">
    <property type="protein sequence ID" value="AET4Gv20109000.41"/>
    <property type="gene ID" value="AET4Gv20109000"/>
</dbReference>
<evidence type="ECO:0000313" key="2">
    <source>
        <dbReference type="Proteomes" id="UP000015105"/>
    </source>
</evidence>
<evidence type="ECO:0000313" key="1">
    <source>
        <dbReference type="EnsemblPlants" id="AET4Gv20109000.41"/>
    </source>
</evidence>
<protein>
    <submittedName>
        <fullName evidence="1">Uncharacterized protein</fullName>
    </submittedName>
</protein>
<accession>A0A453H8I1</accession>
<proteinExistence type="predicted"/>
<reference evidence="2" key="1">
    <citation type="journal article" date="2014" name="Science">
        <title>Ancient hybridizations among the ancestral genomes of bread wheat.</title>
        <authorList>
            <consortium name="International Wheat Genome Sequencing Consortium,"/>
            <person name="Marcussen T."/>
            <person name="Sandve S.R."/>
            <person name="Heier L."/>
            <person name="Spannagl M."/>
            <person name="Pfeifer M."/>
            <person name="Jakobsen K.S."/>
            <person name="Wulff B.B."/>
            <person name="Steuernagel B."/>
            <person name="Mayer K.F."/>
            <person name="Olsen O.A."/>
        </authorList>
    </citation>
    <scope>NUCLEOTIDE SEQUENCE [LARGE SCALE GENOMIC DNA]</scope>
    <source>
        <strain evidence="2">cv. AL8/78</strain>
    </source>
</reference>
<dbReference type="Gramene" id="AET4Gv20109000.41">
    <property type="protein sequence ID" value="AET4Gv20109000.41"/>
    <property type="gene ID" value="AET4Gv20109000"/>
</dbReference>
<reference evidence="1" key="4">
    <citation type="submission" date="2019-03" db="UniProtKB">
        <authorList>
            <consortium name="EnsemblPlants"/>
        </authorList>
    </citation>
    <scope>IDENTIFICATION</scope>
</reference>
<organism evidence="1 2">
    <name type="scientific">Aegilops tauschii subsp. strangulata</name>
    <name type="common">Goatgrass</name>
    <dbReference type="NCBI Taxonomy" id="200361"/>
    <lineage>
        <taxon>Eukaryota</taxon>
        <taxon>Viridiplantae</taxon>
        <taxon>Streptophyta</taxon>
        <taxon>Embryophyta</taxon>
        <taxon>Tracheophyta</taxon>
        <taxon>Spermatophyta</taxon>
        <taxon>Magnoliopsida</taxon>
        <taxon>Liliopsida</taxon>
        <taxon>Poales</taxon>
        <taxon>Poaceae</taxon>
        <taxon>BOP clade</taxon>
        <taxon>Pooideae</taxon>
        <taxon>Triticodae</taxon>
        <taxon>Triticeae</taxon>
        <taxon>Triticinae</taxon>
        <taxon>Aegilops</taxon>
    </lineage>
</organism>
<dbReference type="Proteomes" id="UP000015105">
    <property type="component" value="Chromosome 4D"/>
</dbReference>
<reference evidence="2" key="2">
    <citation type="journal article" date="2017" name="Nat. Plants">
        <title>The Aegilops tauschii genome reveals multiple impacts of transposons.</title>
        <authorList>
            <person name="Zhao G."/>
            <person name="Zou C."/>
            <person name="Li K."/>
            <person name="Wang K."/>
            <person name="Li T."/>
            <person name="Gao L."/>
            <person name="Zhang X."/>
            <person name="Wang H."/>
            <person name="Yang Z."/>
            <person name="Liu X."/>
            <person name="Jiang W."/>
            <person name="Mao L."/>
            <person name="Kong X."/>
            <person name="Jiao Y."/>
            <person name="Jia J."/>
        </authorList>
    </citation>
    <scope>NUCLEOTIDE SEQUENCE [LARGE SCALE GENOMIC DNA]</scope>
    <source>
        <strain evidence="2">cv. AL8/78</strain>
    </source>
</reference>
<sequence>DAAFCAMLRLARCTAPPLCNWATEIAAAIHVMSVEDFEAVLDLMPVLIMEEDSKKRPPSGLFEKIVTGLTAACRMGPLPADSFTFVFPIMERILLSSKKTSLHDDVLQILSMHMDPILPLPRPRMLSVKHS</sequence>
<reference evidence="1" key="5">
    <citation type="journal article" date="2021" name="G3 (Bethesda)">
        <title>Aegilops tauschii genome assembly Aet v5.0 features greater sequence contiguity and improved annotation.</title>
        <authorList>
            <person name="Wang L."/>
            <person name="Zhu T."/>
            <person name="Rodriguez J.C."/>
            <person name="Deal K.R."/>
            <person name="Dubcovsky J."/>
            <person name="McGuire P.E."/>
            <person name="Lux T."/>
            <person name="Spannagl M."/>
            <person name="Mayer K.F.X."/>
            <person name="Baldrich P."/>
            <person name="Meyers B.C."/>
            <person name="Huo N."/>
            <person name="Gu Y.Q."/>
            <person name="Zhou H."/>
            <person name="Devos K.M."/>
            <person name="Bennetzen J.L."/>
            <person name="Unver T."/>
            <person name="Budak H."/>
            <person name="Gulick P.J."/>
            <person name="Galiba G."/>
            <person name="Kalapos B."/>
            <person name="Nelson D.R."/>
            <person name="Li P."/>
            <person name="You F.M."/>
            <person name="Luo M.C."/>
            <person name="Dvorak J."/>
        </authorList>
    </citation>
    <scope>NUCLEOTIDE SEQUENCE [LARGE SCALE GENOMIC DNA]</scope>
    <source>
        <strain evidence="1">cv. AL8/78</strain>
    </source>
</reference>